<reference evidence="2" key="1">
    <citation type="journal article" date="2014" name="Nat. Genet.">
        <title>Genome of the human hookworm Necator americanus.</title>
        <authorList>
            <person name="Tang Y.T."/>
            <person name="Gao X."/>
            <person name="Rosa B.A."/>
            <person name="Abubucker S."/>
            <person name="Hallsworth-Pepin K."/>
            <person name="Martin J."/>
            <person name="Tyagi R."/>
            <person name="Heizer E."/>
            <person name="Zhang X."/>
            <person name="Bhonagiri-Palsikar V."/>
            <person name="Minx P."/>
            <person name="Warren W.C."/>
            <person name="Wang Q."/>
            <person name="Zhan B."/>
            <person name="Hotez P.J."/>
            <person name="Sternberg P.W."/>
            <person name="Dougall A."/>
            <person name="Gaze S.T."/>
            <person name="Mulvenna J."/>
            <person name="Sotillo J."/>
            <person name="Ranganathan S."/>
            <person name="Rabelo E.M."/>
            <person name="Wilson R.K."/>
            <person name="Felgner P.L."/>
            <person name="Bethony J."/>
            <person name="Hawdon J.M."/>
            <person name="Gasser R.B."/>
            <person name="Loukas A."/>
            <person name="Mitreva M."/>
        </authorList>
    </citation>
    <scope>NUCLEOTIDE SEQUENCE [LARGE SCALE GENOMIC DNA]</scope>
</reference>
<accession>W2STH4</accession>
<proteinExistence type="predicted"/>
<organism evidence="1 2">
    <name type="scientific">Necator americanus</name>
    <name type="common">Human hookworm</name>
    <dbReference type="NCBI Taxonomy" id="51031"/>
    <lineage>
        <taxon>Eukaryota</taxon>
        <taxon>Metazoa</taxon>
        <taxon>Ecdysozoa</taxon>
        <taxon>Nematoda</taxon>
        <taxon>Chromadorea</taxon>
        <taxon>Rhabditida</taxon>
        <taxon>Rhabditina</taxon>
        <taxon>Rhabditomorpha</taxon>
        <taxon>Strongyloidea</taxon>
        <taxon>Ancylostomatidae</taxon>
        <taxon>Bunostominae</taxon>
        <taxon>Necator</taxon>
    </lineage>
</organism>
<dbReference type="AlphaFoldDB" id="W2STH4"/>
<dbReference type="Proteomes" id="UP000053676">
    <property type="component" value="Unassembled WGS sequence"/>
</dbReference>
<gene>
    <name evidence="1" type="ORF">NECAME_04367</name>
</gene>
<name>W2STH4_NECAM</name>
<evidence type="ECO:0000313" key="2">
    <source>
        <dbReference type="Proteomes" id="UP000053676"/>
    </source>
</evidence>
<evidence type="ECO:0000313" key="1">
    <source>
        <dbReference type="EMBL" id="ETN73059.1"/>
    </source>
</evidence>
<dbReference type="SUPFAM" id="SSF47769">
    <property type="entry name" value="SAM/Pointed domain"/>
    <property type="match status" value="1"/>
</dbReference>
<dbReference type="KEGG" id="nai:NECAME_04367"/>
<sequence>MERKEATPPLDWKPSDVAYYLLDLKTGILTSGFSILDIPGQYPHQLTADALADILTTHTDTRIR</sequence>
<keyword evidence="2" id="KW-1185">Reference proteome</keyword>
<dbReference type="InterPro" id="IPR013761">
    <property type="entry name" value="SAM/pointed_sf"/>
</dbReference>
<protein>
    <submittedName>
        <fullName evidence="1">Uncharacterized protein</fullName>
    </submittedName>
</protein>
<dbReference type="EMBL" id="KI662023">
    <property type="protein sequence ID" value="ETN73059.1"/>
    <property type="molecule type" value="Genomic_DNA"/>
</dbReference>